<proteinExistence type="predicted"/>
<dbReference type="Proteomes" id="UP000261905">
    <property type="component" value="Unassembled WGS sequence"/>
</dbReference>
<evidence type="ECO:0000313" key="2">
    <source>
        <dbReference type="Proteomes" id="UP000261905"/>
    </source>
</evidence>
<accession>A0A371PKD3</accession>
<dbReference type="EMBL" id="QUBQ01000001">
    <property type="protein sequence ID" value="REK76666.1"/>
    <property type="molecule type" value="Genomic_DNA"/>
</dbReference>
<keyword evidence="2" id="KW-1185">Reference proteome</keyword>
<name>A0A371PKD3_9BACL</name>
<gene>
    <name evidence="1" type="ORF">DX130_06415</name>
</gene>
<protein>
    <submittedName>
        <fullName evidence="1">Uncharacterized protein</fullName>
    </submittedName>
</protein>
<sequence length="62" mass="7422">MIRIKAQAQVINQIDRKCYGMIKLIIDLIILFHVCRNNKLIMIKFNCVHPWECAKFYFYSDG</sequence>
<evidence type="ECO:0000313" key="1">
    <source>
        <dbReference type="EMBL" id="REK76666.1"/>
    </source>
</evidence>
<dbReference type="AlphaFoldDB" id="A0A371PKD3"/>
<reference evidence="1 2" key="1">
    <citation type="submission" date="2018-08" db="EMBL/GenBank/DDBJ databases">
        <title>Paenibacillus sp. M4BSY-1, whole genome shotgun sequence.</title>
        <authorList>
            <person name="Tuo L."/>
        </authorList>
    </citation>
    <scope>NUCLEOTIDE SEQUENCE [LARGE SCALE GENOMIC DNA]</scope>
    <source>
        <strain evidence="1 2">M4BSY-1</strain>
    </source>
</reference>
<organism evidence="1 2">
    <name type="scientific">Paenibacillus paeoniae</name>
    <dbReference type="NCBI Taxonomy" id="2292705"/>
    <lineage>
        <taxon>Bacteria</taxon>
        <taxon>Bacillati</taxon>
        <taxon>Bacillota</taxon>
        <taxon>Bacilli</taxon>
        <taxon>Bacillales</taxon>
        <taxon>Paenibacillaceae</taxon>
        <taxon>Paenibacillus</taxon>
    </lineage>
</organism>
<comment type="caution">
    <text evidence="1">The sequence shown here is derived from an EMBL/GenBank/DDBJ whole genome shotgun (WGS) entry which is preliminary data.</text>
</comment>